<dbReference type="OMA" id="HENNDFI"/>
<reference evidence="5 6" key="1">
    <citation type="submission" date="2015-08" db="EMBL/GenBank/DDBJ databases">
        <title>Ancestral chromatin configuration constrains chromatin evolution on differentiating sex chromosomes in Drosophila.</title>
        <authorList>
            <person name="Zhou Q."/>
            <person name="Bachtrog D."/>
        </authorList>
    </citation>
    <scope>NUCLEOTIDE SEQUENCE [LARGE SCALE GENOMIC DNA]</scope>
    <source>
        <tissue evidence="5">Whole larvae</tissue>
    </source>
</reference>
<dbReference type="InterPro" id="IPR010987">
    <property type="entry name" value="Glutathione-S-Trfase_C-like"/>
</dbReference>
<dbReference type="Pfam" id="PF02798">
    <property type="entry name" value="GST_N"/>
    <property type="match status" value="1"/>
</dbReference>
<dbReference type="SUPFAM" id="SSF52833">
    <property type="entry name" value="Thioredoxin-like"/>
    <property type="match status" value="1"/>
</dbReference>
<protein>
    <submittedName>
        <fullName evidence="5">GstD2</fullName>
    </submittedName>
</protein>
<dbReference type="CDD" id="cd03177">
    <property type="entry name" value="GST_C_Delta_Epsilon"/>
    <property type="match status" value="1"/>
</dbReference>
<evidence type="ECO:0000256" key="1">
    <source>
        <dbReference type="ARBA" id="ARBA00011738"/>
    </source>
</evidence>
<dbReference type="InterPro" id="IPR036282">
    <property type="entry name" value="Glutathione-S-Trfase_C_sf"/>
</dbReference>
<name>A0A0M4F405_DROBS</name>
<dbReference type="Pfam" id="PF00043">
    <property type="entry name" value="GST_C"/>
    <property type="match status" value="1"/>
</dbReference>
<dbReference type="PROSITE" id="PS50404">
    <property type="entry name" value="GST_NTER"/>
    <property type="match status" value="1"/>
</dbReference>
<dbReference type="SMR" id="A0A0M4F405"/>
<dbReference type="InterPro" id="IPR004046">
    <property type="entry name" value="GST_C"/>
</dbReference>
<comment type="similarity">
    <text evidence="2">Belongs to the GST superfamily.</text>
</comment>
<dbReference type="Proteomes" id="UP000494163">
    <property type="component" value="Chromosome 3R"/>
</dbReference>
<evidence type="ECO:0000313" key="5">
    <source>
        <dbReference type="EMBL" id="ALC46045.1"/>
    </source>
</evidence>
<dbReference type="EMBL" id="CP012526">
    <property type="protein sequence ID" value="ALC46045.1"/>
    <property type="molecule type" value="Genomic_DNA"/>
</dbReference>
<dbReference type="PANTHER" id="PTHR43969:SF9">
    <property type="entry name" value="GLUTATHIONE S TRANSFERASE D10, ISOFORM A-RELATED"/>
    <property type="match status" value="1"/>
</dbReference>
<dbReference type="InterPro" id="IPR004045">
    <property type="entry name" value="Glutathione_S-Trfase_N"/>
</dbReference>
<comment type="subunit">
    <text evidence="1">Homodimer.</text>
</comment>
<dbReference type="Gene3D" id="3.40.30.10">
    <property type="entry name" value="Glutaredoxin"/>
    <property type="match status" value="1"/>
</dbReference>
<dbReference type="PANTHER" id="PTHR43969">
    <property type="entry name" value="GLUTATHIONE S TRANSFERASE D10, ISOFORM A-RELATED"/>
    <property type="match status" value="1"/>
</dbReference>
<evidence type="ECO:0000259" key="3">
    <source>
        <dbReference type="PROSITE" id="PS50404"/>
    </source>
</evidence>
<proteinExistence type="inferred from homology"/>
<dbReference type="STRING" id="30019.A0A0M4F405"/>
<dbReference type="FunFam" id="1.20.1050.10:FF:000007">
    <property type="entry name" value="Glutathione S-transferase 1-1"/>
    <property type="match status" value="1"/>
</dbReference>
<accession>A0A0M4F405</accession>
<keyword evidence="6" id="KW-1185">Reference proteome</keyword>
<dbReference type="InterPro" id="IPR036249">
    <property type="entry name" value="Thioredoxin-like_sf"/>
</dbReference>
<dbReference type="GO" id="GO:0004364">
    <property type="term" value="F:glutathione transferase activity"/>
    <property type="evidence" value="ECO:0007669"/>
    <property type="project" value="TreeGrafter"/>
</dbReference>
<dbReference type="PROSITE" id="PS50405">
    <property type="entry name" value="GST_CTER"/>
    <property type="match status" value="1"/>
</dbReference>
<dbReference type="SFLD" id="SFLDS00019">
    <property type="entry name" value="Glutathione_Transferase_(cytos"/>
    <property type="match status" value="1"/>
</dbReference>
<gene>
    <name evidence="5" type="ORF">Dbus_chr3Rg795</name>
</gene>
<sequence>MTPEFIKINPQHTIPTLDDNGFSVWESRAILIYLVEQYGKNDALYPQDPKLRAVVNQRLYFDMGTLYQSFADYYYPQYISLAPANPEHFKKIETAFGFLDTFLEGQQYVAGNQLTIADLAILASVSTFEAMDFKLDNYPNVAKWYAHAKKVAPGWAENEEGLVDFKSAMKQMRKK</sequence>
<organism evidence="5 6">
    <name type="scientific">Drosophila busckii</name>
    <name type="common">Fruit fly</name>
    <dbReference type="NCBI Taxonomy" id="30019"/>
    <lineage>
        <taxon>Eukaryota</taxon>
        <taxon>Metazoa</taxon>
        <taxon>Ecdysozoa</taxon>
        <taxon>Arthropoda</taxon>
        <taxon>Hexapoda</taxon>
        <taxon>Insecta</taxon>
        <taxon>Pterygota</taxon>
        <taxon>Neoptera</taxon>
        <taxon>Endopterygota</taxon>
        <taxon>Diptera</taxon>
        <taxon>Brachycera</taxon>
        <taxon>Muscomorpha</taxon>
        <taxon>Ephydroidea</taxon>
        <taxon>Drosophilidae</taxon>
        <taxon>Drosophila</taxon>
    </lineage>
</organism>
<dbReference type="InterPro" id="IPR040079">
    <property type="entry name" value="Glutathione_S-Trfase"/>
</dbReference>
<evidence type="ECO:0000313" key="6">
    <source>
        <dbReference type="Proteomes" id="UP000494163"/>
    </source>
</evidence>
<dbReference type="GO" id="GO:0006749">
    <property type="term" value="P:glutathione metabolic process"/>
    <property type="evidence" value="ECO:0007669"/>
    <property type="project" value="TreeGrafter"/>
</dbReference>
<evidence type="ECO:0000256" key="2">
    <source>
        <dbReference type="RuleBase" id="RU003494"/>
    </source>
</evidence>
<dbReference type="OrthoDB" id="2309723at2759"/>
<evidence type="ECO:0000259" key="4">
    <source>
        <dbReference type="PROSITE" id="PS50405"/>
    </source>
</evidence>
<feature type="domain" description="GST N-terminal" evidence="3">
    <location>
        <begin position="1"/>
        <end position="42"/>
    </location>
</feature>
<dbReference type="Gene3D" id="1.20.1050.10">
    <property type="match status" value="1"/>
</dbReference>
<dbReference type="SFLD" id="SFLDG00358">
    <property type="entry name" value="Main_(cytGST)"/>
    <property type="match status" value="1"/>
</dbReference>
<dbReference type="AlphaFoldDB" id="A0A0M4F405"/>
<feature type="domain" description="GST C-terminal" evidence="4">
    <location>
        <begin position="48"/>
        <end position="175"/>
    </location>
</feature>
<dbReference type="SUPFAM" id="SSF47616">
    <property type="entry name" value="GST C-terminal domain-like"/>
    <property type="match status" value="1"/>
</dbReference>